<feature type="signal peptide" evidence="1">
    <location>
        <begin position="1"/>
        <end position="18"/>
    </location>
</feature>
<proteinExistence type="predicted"/>
<accession>A0ABU3ZNB7</accession>
<dbReference type="Proteomes" id="UP001186452">
    <property type="component" value="Unassembled WGS sequence"/>
</dbReference>
<feature type="chain" id="PRO_5045725472" description="Porin" evidence="1">
    <location>
        <begin position="19"/>
        <end position="382"/>
    </location>
</feature>
<keyword evidence="3" id="KW-1185">Reference proteome</keyword>
<comment type="caution">
    <text evidence="2">The sequence shown here is derived from an EMBL/GenBank/DDBJ whole genome shotgun (WGS) entry which is preliminary data.</text>
</comment>
<protein>
    <recommendedName>
        <fullName evidence="4">Porin</fullName>
    </recommendedName>
</protein>
<name>A0ABU3ZNB7_9GAMM</name>
<gene>
    <name evidence="2" type="ORF">R2X38_21640</name>
</gene>
<dbReference type="EMBL" id="JAWJZI010000014">
    <property type="protein sequence ID" value="MDV5171605.1"/>
    <property type="molecule type" value="Genomic_DNA"/>
</dbReference>
<evidence type="ECO:0000313" key="2">
    <source>
        <dbReference type="EMBL" id="MDV5171605.1"/>
    </source>
</evidence>
<evidence type="ECO:0000256" key="1">
    <source>
        <dbReference type="SAM" id="SignalP"/>
    </source>
</evidence>
<sequence>MRNKILLLTLLFPSLLYAKSPTTTWDSDIVENYLNQNKGATLNFLTDLDNDSRWYFTGRLKSGIAIAGESGSDPDQQRAYVDANLRLRGKSMITDDIGFVGDFWLKAIENYTRVDGETVNSFDGFDDHTRWEQFRFGLEHEKWGSLLYAKHTTTWALFVMDMGSQGLYFAQGDAGGKNAEKIIYKNQFDNNLFLNASYDTSSRISGLDIGYQTSDLYSYLPDSYGAYFSVHNGQPAVDNGYGKTYVGNVDPYGKYKSDTANPRKYDDLYTYSLSAFKQFAGKHRLATVLAYSKMDDDDSVEMIEQRGYAEGGLGFSSEVGYQYLPAGGKGFSPLLTAAYTEFGESITPELQYWFMPGNRIWLAHTFNSHGRNVTRLEYQWDF</sequence>
<reference evidence="2 3" key="1">
    <citation type="submission" date="2023-10" db="EMBL/GenBank/DDBJ databases">
        <title>Marine bacteria isolated from horseshoe crab.</title>
        <authorList>
            <person name="Cheng T.H."/>
        </authorList>
    </citation>
    <scope>NUCLEOTIDE SEQUENCE [LARGE SCALE GENOMIC DNA]</scope>
    <source>
        <strain evidence="2 3">HSC6</strain>
    </source>
</reference>
<dbReference type="RefSeq" id="WP_317524426.1">
    <property type="nucleotide sequence ID" value="NZ_JAWJZI010000014.1"/>
</dbReference>
<organism evidence="2 3">
    <name type="scientific">Photobacterium rosenbergii</name>
    <dbReference type="NCBI Taxonomy" id="294936"/>
    <lineage>
        <taxon>Bacteria</taxon>
        <taxon>Pseudomonadati</taxon>
        <taxon>Pseudomonadota</taxon>
        <taxon>Gammaproteobacteria</taxon>
        <taxon>Vibrionales</taxon>
        <taxon>Vibrionaceae</taxon>
        <taxon>Photobacterium</taxon>
    </lineage>
</organism>
<evidence type="ECO:0000313" key="3">
    <source>
        <dbReference type="Proteomes" id="UP001186452"/>
    </source>
</evidence>
<evidence type="ECO:0008006" key="4">
    <source>
        <dbReference type="Google" id="ProtNLM"/>
    </source>
</evidence>
<keyword evidence="1" id="KW-0732">Signal</keyword>